<geneLocation type="plasmid" evidence="2 3">
    <name>p-SCP4</name>
</geneLocation>
<sequence length="104" mass="10985">MGMIGTGINDAQQTFAGADLELHRLSDEDPPPSKRPLGTAIATRLTGVPGTRACARIFLPTRPSDTAPLLVPAFGNHEPLVSFVARGVTFGLRDPALERSLVPP</sequence>
<evidence type="ECO:0000313" key="2">
    <source>
        <dbReference type="EMBL" id="QRF69181.1"/>
    </source>
</evidence>
<protein>
    <submittedName>
        <fullName evidence="2">Uncharacterized protein</fullName>
    </submittedName>
</protein>
<feature type="region of interest" description="Disordered" evidence="1">
    <location>
        <begin position="19"/>
        <end position="38"/>
    </location>
</feature>
<keyword evidence="2" id="KW-0614">Plasmid</keyword>
<evidence type="ECO:0000256" key="1">
    <source>
        <dbReference type="SAM" id="MobiDB-lite"/>
    </source>
</evidence>
<gene>
    <name evidence="2" type="ORF">GQA70_22845</name>
</gene>
<dbReference type="EMBL" id="CP047170">
    <property type="protein sequence ID" value="QRF69181.1"/>
    <property type="molecule type" value="Genomic_DNA"/>
</dbReference>
<dbReference type="Proteomes" id="UP000596387">
    <property type="component" value="Plasmid p-SCP4"/>
</dbReference>
<proteinExistence type="predicted"/>
<name>A0ABX7FGY8_9RHOB</name>
<accession>A0ABX7FGY8</accession>
<evidence type="ECO:0000313" key="3">
    <source>
        <dbReference type="Proteomes" id="UP000596387"/>
    </source>
</evidence>
<keyword evidence="3" id="KW-1185">Reference proteome</keyword>
<reference evidence="2 3" key="1">
    <citation type="submission" date="2019-12" db="EMBL/GenBank/DDBJ databases">
        <title>Complete Genome Sequence of a Quorum-Sensing Bacterium,Rhodobacteraceae bacterium C31, Isolated from a marine microalgae symbiotic bacteria.</title>
        <authorList>
            <person name="Zhang Y."/>
        </authorList>
    </citation>
    <scope>NUCLEOTIDE SEQUENCE [LARGE SCALE GENOMIC DNA]</scope>
    <source>
        <strain evidence="2 3">C31</strain>
        <plasmid evidence="2 3">p-SCP4</plasmid>
    </source>
</reference>
<organism evidence="2 3">
    <name type="scientific">Ponticoccus alexandrii</name>
    <dbReference type="NCBI Taxonomy" id="1943633"/>
    <lineage>
        <taxon>Bacteria</taxon>
        <taxon>Pseudomonadati</taxon>
        <taxon>Pseudomonadota</taxon>
        <taxon>Alphaproteobacteria</taxon>
        <taxon>Rhodobacterales</taxon>
        <taxon>Roseobacteraceae</taxon>
        <taxon>Ponticoccus</taxon>
    </lineage>
</organism>